<sequence length="39" mass="4276">MPAEQLQFFDKGFFHNSVVVVAVGVIALLGVIHLPLVNR</sequence>
<evidence type="ECO:0000313" key="2">
    <source>
        <dbReference type="EMBL" id="DAE00721.1"/>
    </source>
</evidence>
<protein>
    <submittedName>
        <fullName evidence="2">Uncharacterized protein</fullName>
    </submittedName>
</protein>
<keyword evidence="1" id="KW-0472">Membrane</keyword>
<name>A0A8S5P2S6_9CAUD</name>
<proteinExistence type="predicted"/>
<reference evidence="2" key="1">
    <citation type="journal article" date="2021" name="Proc. Natl. Acad. Sci. U.S.A.">
        <title>A Catalog of Tens of Thousands of Viruses from Human Metagenomes Reveals Hidden Associations with Chronic Diseases.</title>
        <authorList>
            <person name="Tisza M.J."/>
            <person name="Buck C.B."/>
        </authorList>
    </citation>
    <scope>NUCLEOTIDE SEQUENCE</scope>
    <source>
        <strain evidence="2">Ct0X023</strain>
    </source>
</reference>
<feature type="transmembrane region" description="Helical" evidence="1">
    <location>
        <begin position="12"/>
        <end position="37"/>
    </location>
</feature>
<keyword evidence="1" id="KW-1133">Transmembrane helix</keyword>
<accession>A0A8S5P2S6</accession>
<keyword evidence="1" id="KW-0812">Transmembrane</keyword>
<dbReference type="EMBL" id="BK015308">
    <property type="protein sequence ID" value="DAE00721.1"/>
    <property type="molecule type" value="Genomic_DNA"/>
</dbReference>
<evidence type="ECO:0000256" key="1">
    <source>
        <dbReference type="SAM" id="Phobius"/>
    </source>
</evidence>
<organism evidence="2">
    <name type="scientific">Siphoviridae sp. ct0X023</name>
    <dbReference type="NCBI Taxonomy" id="2825295"/>
    <lineage>
        <taxon>Viruses</taxon>
        <taxon>Duplodnaviria</taxon>
        <taxon>Heunggongvirae</taxon>
        <taxon>Uroviricota</taxon>
        <taxon>Caudoviricetes</taxon>
    </lineage>
</organism>